<sequence length="126" mass="13858">MASTSLLSFRPPGIRASAASGHRKPDHAGRMTQPSSWWTPIFGYSADPDYIDENSSGGGPAPEKSRIRSPEAHSDGVRSRSRFAPGCFTEDKARQLRMKSAETYNFHDVMYHSAIASRLASDLSDR</sequence>
<proteinExistence type="predicted"/>
<comment type="caution">
    <text evidence="2">The sequence shown here is derived from an EMBL/GenBank/DDBJ whole genome shotgun (WGS) entry which is preliminary data.</text>
</comment>
<dbReference type="AlphaFoldDB" id="A0AAP0JXH4"/>
<evidence type="ECO:0000313" key="3">
    <source>
        <dbReference type="Proteomes" id="UP001420932"/>
    </source>
</evidence>
<dbReference type="PANTHER" id="PTHR34198">
    <property type="entry name" value="OS01G0175100 PROTEIN"/>
    <property type="match status" value="1"/>
</dbReference>
<accession>A0AAP0JXH4</accession>
<evidence type="ECO:0000313" key="2">
    <source>
        <dbReference type="EMBL" id="KAK9141629.1"/>
    </source>
</evidence>
<dbReference type="PANTHER" id="PTHR34198:SF1">
    <property type="entry name" value="OS01G0104300 PROTEIN"/>
    <property type="match status" value="1"/>
</dbReference>
<keyword evidence="3" id="KW-1185">Reference proteome</keyword>
<organism evidence="2 3">
    <name type="scientific">Stephania yunnanensis</name>
    <dbReference type="NCBI Taxonomy" id="152371"/>
    <lineage>
        <taxon>Eukaryota</taxon>
        <taxon>Viridiplantae</taxon>
        <taxon>Streptophyta</taxon>
        <taxon>Embryophyta</taxon>
        <taxon>Tracheophyta</taxon>
        <taxon>Spermatophyta</taxon>
        <taxon>Magnoliopsida</taxon>
        <taxon>Ranunculales</taxon>
        <taxon>Menispermaceae</taxon>
        <taxon>Menispermoideae</taxon>
        <taxon>Cissampelideae</taxon>
        <taxon>Stephania</taxon>
    </lineage>
</organism>
<name>A0AAP0JXH4_9MAGN</name>
<dbReference type="Proteomes" id="UP001420932">
    <property type="component" value="Unassembled WGS sequence"/>
</dbReference>
<gene>
    <name evidence="2" type="ORF">Syun_011029</name>
</gene>
<protein>
    <submittedName>
        <fullName evidence="2">Uncharacterized protein</fullName>
    </submittedName>
</protein>
<dbReference type="EMBL" id="JBBNAF010000005">
    <property type="protein sequence ID" value="KAK9141629.1"/>
    <property type="molecule type" value="Genomic_DNA"/>
</dbReference>
<reference evidence="2 3" key="1">
    <citation type="submission" date="2024-01" db="EMBL/GenBank/DDBJ databases">
        <title>Genome assemblies of Stephania.</title>
        <authorList>
            <person name="Yang L."/>
        </authorList>
    </citation>
    <scope>NUCLEOTIDE SEQUENCE [LARGE SCALE GENOMIC DNA]</scope>
    <source>
        <strain evidence="2">YNDBR</strain>
        <tissue evidence="2">Leaf</tissue>
    </source>
</reference>
<feature type="region of interest" description="Disordered" evidence="1">
    <location>
        <begin position="1"/>
        <end position="84"/>
    </location>
</feature>
<evidence type="ECO:0000256" key="1">
    <source>
        <dbReference type="SAM" id="MobiDB-lite"/>
    </source>
</evidence>
<feature type="compositionally biased region" description="Basic and acidic residues" evidence="1">
    <location>
        <begin position="63"/>
        <end position="78"/>
    </location>
</feature>